<evidence type="ECO:0000313" key="3">
    <source>
        <dbReference type="Proteomes" id="UP000243106"/>
    </source>
</evidence>
<feature type="signal peptide" evidence="1">
    <location>
        <begin position="1"/>
        <end position="21"/>
    </location>
</feature>
<dbReference type="AlphaFoldDB" id="A0A1I5ZF97"/>
<evidence type="ECO:0008006" key="4">
    <source>
        <dbReference type="Google" id="ProtNLM"/>
    </source>
</evidence>
<dbReference type="EMBL" id="FOXV01000009">
    <property type="protein sequence ID" value="SFQ55063.1"/>
    <property type="molecule type" value="Genomic_DNA"/>
</dbReference>
<sequence>MRFRTPVLICLVAGLTLSACGSRLNPFTWFGQSRSVPVSESTAANPLIPARRVSILRSNDEEVYRGQPIRQVESLVIERRPGGGIIKATGLARVPGRYEARLTPVELESTGGRLVYSLDVRLFRSAPNTGADARRVTVATFLTDQELSTISQIEVRGAENALVTRR</sequence>
<keyword evidence="1" id="KW-0732">Signal</keyword>
<evidence type="ECO:0000256" key="1">
    <source>
        <dbReference type="SAM" id="SignalP"/>
    </source>
</evidence>
<keyword evidence="3" id="KW-1185">Reference proteome</keyword>
<dbReference type="STRING" id="93684.SAMN05421853_109135"/>
<proteinExistence type="predicted"/>
<evidence type="ECO:0000313" key="2">
    <source>
        <dbReference type="EMBL" id="SFQ55063.1"/>
    </source>
</evidence>
<accession>A0A1I5ZF97</accession>
<organism evidence="2 3">
    <name type="scientific">Roseivivax halotolerans</name>
    <dbReference type="NCBI Taxonomy" id="93684"/>
    <lineage>
        <taxon>Bacteria</taxon>
        <taxon>Pseudomonadati</taxon>
        <taxon>Pseudomonadota</taxon>
        <taxon>Alphaproteobacteria</taxon>
        <taxon>Rhodobacterales</taxon>
        <taxon>Roseobacteraceae</taxon>
        <taxon>Roseivivax</taxon>
    </lineage>
</organism>
<name>A0A1I5ZF97_9RHOB</name>
<dbReference type="RefSeq" id="WP_093013305.1">
    <property type="nucleotide sequence ID" value="NZ_FOXV01000009.1"/>
</dbReference>
<feature type="chain" id="PRO_5017363415" description="Lipoprotein" evidence="1">
    <location>
        <begin position="22"/>
        <end position="166"/>
    </location>
</feature>
<dbReference type="PROSITE" id="PS51257">
    <property type="entry name" value="PROKAR_LIPOPROTEIN"/>
    <property type="match status" value="1"/>
</dbReference>
<dbReference type="Proteomes" id="UP000243106">
    <property type="component" value="Unassembled WGS sequence"/>
</dbReference>
<protein>
    <recommendedName>
        <fullName evidence="4">Lipoprotein</fullName>
    </recommendedName>
</protein>
<reference evidence="3" key="1">
    <citation type="submission" date="2016-10" db="EMBL/GenBank/DDBJ databases">
        <authorList>
            <person name="Varghese N."/>
            <person name="Submissions S."/>
        </authorList>
    </citation>
    <scope>NUCLEOTIDE SEQUENCE [LARGE SCALE GENOMIC DNA]</scope>
    <source>
        <strain evidence="3">JCM 10271</strain>
    </source>
</reference>
<gene>
    <name evidence="2" type="ORF">SAMN05421853_109135</name>
</gene>